<dbReference type="EMBL" id="CAADGH010000017">
    <property type="protein sequence ID" value="VFK75189.1"/>
    <property type="molecule type" value="Genomic_DNA"/>
</dbReference>
<protein>
    <submittedName>
        <fullName evidence="2">Uncharacterized protein</fullName>
    </submittedName>
</protein>
<dbReference type="EMBL" id="CAADFO010000021">
    <property type="protein sequence ID" value="VFK26467.1"/>
    <property type="molecule type" value="Genomic_DNA"/>
</dbReference>
<dbReference type="AlphaFoldDB" id="A0A450XMI8"/>
<proteinExistence type="predicted"/>
<gene>
    <name evidence="1" type="ORF">BECKMB1821G_GA0114241_102127</name>
    <name evidence="3" type="ORF">BECKMB1821H_GA0114242_101721</name>
    <name evidence="2" type="ORF">BECKMB1821I_GA0114274_101521</name>
</gene>
<dbReference type="EMBL" id="CAADFQ010000015">
    <property type="protein sequence ID" value="VFK30368.1"/>
    <property type="molecule type" value="Genomic_DNA"/>
</dbReference>
<name>A0A450XMI8_9GAMM</name>
<organism evidence="2">
    <name type="scientific">Candidatus Kentrum sp. MB</name>
    <dbReference type="NCBI Taxonomy" id="2138164"/>
    <lineage>
        <taxon>Bacteria</taxon>
        <taxon>Pseudomonadati</taxon>
        <taxon>Pseudomonadota</taxon>
        <taxon>Gammaproteobacteria</taxon>
        <taxon>Candidatus Kentrum</taxon>
    </lineage>
</organism>
<reference evidence="2" key="1">
    <citation type="submission" date="2019-02" db="EMBL/GenBank/DDBJ databases">
        <authorList>
            <person name="Gruber-Vodicka R. H."/>
            <person name="Seah K. B. B."/>
        </authorList>
    </citation>
    <scope>NUCLEOTIDE SEQUENCE</scope>
    <source>
        <strain evidence="1">BECK_BZ197</strain>
        <strain evidence="3">BECK_BZ198</strain>
        <strain evidence="2">BECK_BZ199</strain>
    </source>
</reference>
<evidence type="ECO:0000313" key="2">
    <source>
        <dbReference type="EMBL" id="VFK30368.1"/>
    </source>
</evidence>
<sequence length="56" mass="6286">MKDAMLTDPLRKAVVQHIMNLLGIADNLSELYDALIDQIDDLAQALVGLFPAWLYE</sequence>
<accession>A0A450XMI8</accession>
<evidence type="ECO:0000313" key="1">
    <source>
        <dbReference type="EMBL" id="VFK26467.1"/>
    </source>
</evidence>
<evidence type="ECO:0000313" key="3">
    <source>
        <dbReference type="EMBL" id="VFK75189.1"/>
    </source>
</evidence>